<dbReference type="GO" id="GO:0006654">
    <property type="term" value="P:phosphatidic acid biosynthetic process"/>
    <property type="evidence" value="ECO:0007669"/>
    <property type="project" value="TreeGrafter"/>
</dbReference>
<reference evidence="8 9" key="1">
    <citation type="submission" date="2020-05" db="EMBL/GenBank/DDBJ databases">
        <authorList>
            <person name="Mo P."/>
        </authorList>
    </citation>
    <scope>NUCLEOTIDE SEQUENCE [LARGE SCALE GENOMIC DNA]</scope>
    <source>
        <strain evidence="8 9">Gen01</strain>
    </source>
</reference>
<evidence type="ECO:0000313" key="8">
    <source>
        <dbReference type="EMBL" id="QJY46953.1"/>
    </source>
</evidence>
<comment type="pathway">
    <text evidence="1">Lipid metabolism.</text>
</comment>
<evidence type="ECO:0000256" key="1">
    <source>
        <dbReference type="ARBA" id="ARBA00005189"/>
    </source>
</evidence>
<dbReference type="SUPFAM" id="SSF69593">
    <property type="entry name" value="Glycerol-3-phosphate (1)-acyltransferase"/>
    <property type="match status" value="1"/>
</dbReference>
<dbReference type="RefSeq" id="WP_172158956.1">
    <property type="nucleotide sequence ID" value="NZ_CP053564.1"/>
</dbReference>
<keyword evidence="5 8" id="KW-0012">Acyltransferase</keyword>
<evidence type="ECO:0000256" key="4">
    <source>
        <dbReference type="ARBA" id="ARBA00023098"/>
    </source>
</evidence>
<sequence>MSALHRAPAAWVPVPVCGPGCLPGDGPRVGAACFAARLAGLVVVLAGTVAGVAVLRGRARRGWVRTCAGAALRAAGVRAVVSGRLPRQRALVVANHLSWIDVLALFAAGPVRMQAKREVRDWPVLGPLAARTGALFVDRSGLRALPATVAETAAALRSGAVVGVFPEGTTWCGAAAGTFRRAAFQAAVDAGTPVTPVAFVLRDGAGPATATGAFVGDQTLWDSLCRVLRAPALTCEMTVLPALDPAGSDRRALAAAAATAVGAVTGVSHPVPVAPRPDARPVPVAA</sequence>
<keyword evidence="2" id="KW-0444">Lipid biosynthesis</keyword>
<dbReference type="InterPro" id="IPR002123">
    <property type="entry name" value="Plipid/glycerol_acylTrfase"/>
</dbReference>
<keyword evidence="3 8" id="KW-0808">Transferase</keyword>
<keyword evidence="6" id="KW-1133">Transmembrane helix</keyword>
<dbReference type="GO" id="GO:0003841">
    <property type="term" value="F:1-acylglycerol-3-phosphate O-acyltransferase activity"/>
    <property type="evidence" value="ECO:0007669"/>
    <property type="project" value="TreeGrafter"/>
</dbReference>
<gene>
    <name evidence="8" type="ORF">HOP40_14935</name>
</gene>
<dbReference type="EMBL" id="CP053564">
    <property type="protein sequence ID" value="QJY46953.1"/>
    <property type="molecule type" value="Genomic_DNA"/>
</dbReference>
<organism evidence="8 9">
    <name type="scientific">Pseudonocardia broussonetiae</name>
    <dbReference type="NCBI Taxonomy" id="2736640"/>
    <lineage>
        <taxon>Bacteria</taxon>
        <taxon>Bacillati</taxon>
        <taxon>Actinomycetota</taxon>
        <taxon>Actinomycetes</taxon>
        <taxon>Pseudonocardiales</taxon>
        <taxon>Pseudonocardiaceae</taxon>
        <taxon>Pseudonocardia</taxon>
    </lineage>
</organism>
<dbReference type="SMART" id="SM00563">
    <property type="entry name" value="PlsC"/>
    <property type="match status" value="1"/>
</dbReference>
<dbReference type="Proteomes" id="UP000505377">
    <property type="component" value="Chromosome"/>
</dbReference>
<accession>A0A6M6JIF7</accession>
<keyword evidence="6" id="KW-0472">Membrane</keyword>
<dbReference type="KEGG" id="pbro:HOP40_14935"/>
<dbReference type="Pfam" id="PF01553">
    <property type="entry name" value="Acyltransferase"/>
    <property type="match status" value="1"/>
</dbReference>
<evidence type="ECO:0000259" key="7">
    <source>
        <dbReference type="SMART" id="SM00563"/>
    </source>
</evidence>
<proteinExistence type="predicted"/>
<evidence type="ECO:0000313" key="9">
    <source>
        <dbReference type="Proteomes" id="UP000505377"/>
    </source>
</evidence>
<dbReference type="CDD" id="cd07989">
    <property type="entry name" value="LPLAT_AGPAT-like"/>
    <property type="match status" value="1"/>
</dbReference>
<dbReference type="PANTHER" id="PTHR10434">
    <property type="entry name" value="1-ACYL-SN-GLYCEROL-3-PHOSPHATE ACYLTRANSFERASE"/>
    <property type="match status" value="1"/>
</dbReference>
<feature type="domain" description="Phospholipid/glycerol acyltransferase" evidence="7">
    <location>
        <begin position="90"/>
        <end position="202"/>
    </location>
</feature>
<evidence type="ECO:0000256" key="2">
    <source>
        <dbReference type="ARBA" id="ARBA00022516"/>
    </source>
</evidence>
<evidence type="ECO:0000256" key="3">
    <source>
        <dbReference type="ARBA" id="ARBA00022679"/>
    </source>
</evidence>
<evidence type="ECO:0000256" key="5">
    <source>
        <dbReference type="ARBA" id="ARBA00023315"/>
    </source>
</evidence>
<keyword evidence="9" id="KW-1185">Reference proteome</keyword>
<keyword evidence="4" id="KW-0443">Lipid metabolism</keyword>
<name>A0A6M6JIF7_9PSEU</name>
<dbReference type="PANTHER" id="PTHR10434:SF64">
    <property type="entry name" value="1-ACYL-SN-GLYCEROL-3-PHOSPHATE ACYLTRANSFERASE-RELATED"/>
    <property type="match status" value="1"/>
</dbReference>
<keyword evidence="6" id="KW-0812">Transmembrane</keyword>
<protein>
    <submittedName>
        <fullName evidence="8">1-acyl-sn-glycerol-3-phosphate acyltransferase</fullName>
    </submittedName>
</protein>
<dbReference type="AlphaFoldDB" id="A0A6M6JIF7"/>
<feature type="transmembrane region" description="Helical" evidence="6">
    <location>
        <begin position="34"/>
        <end position="55"/>
    </location>
</feature>
<evidence type="ECO:0000256" key="6">
    <source>
        <dbReference type="SAM" id="Phobius"/>
    </source>
</evidence>